<proteinExistence type="predicted"/>
<accession>A0A183D9X7</accession>
<organism evidence="3">
    <name type="scientific">Gongylonema pulchrum</name>
    <dbReference type="NCBI Taxonomy" id="637853"/>
    <lineage>
        <taxon>Eukaryota</taxon>
        <taxon>Metazoa</taxon>
        <taxon>Ecdysozoa</taxon>
        <taxon>Nematoda</taxon>
        <taxon>Chromadorea</taxon>
        <taxon>Rhabditida</taxon>
        <taxon>Spirurina</taxon>
        <taxon>Spiruromorpha</taxon>
        <taxon>Spiruroidea</taxon>
        <taxon>Gongylonematidae</taxon>
        <taxon>Gongylonema</taxon>
    </lineage>
</organism>
<name>A0A183D9X7_9BILA</name>
<reference evidence="1 2" key="2">
    <citation type="submission" date="2018-11" db="EMBL/GenBank/DDBJ databases">
        <authorList>
            <consortium name="Pathogen Informatics"/>
        </authorList>
    </citation>
    <scope>NUCLEOTIDE SEQUENCE [LARGE SCALE GENOMIC DNA]</scope>
</reference>
<dbReference type="OrthoDB" id="5859025at2759"/>
<protein>
    <submittedName>
        <fullName evidence="3">HGTP_anticodon domain-containing protein</fullName>
    </submittedName>
</protein>
<dbReference type="WBParaSite" id="GPUH_0000552501-mRNA-1">
    <property type="protein sequence ID" value="GPUH_0000552501-mRNA-1"/>
    <property type="gene ID" value="GPUH_0000552501"/>
</dbReference>
<evidence type="ECO:0000313" key="2">
    <source>
        <dbReference type="Proteomes" id="UP000271098"/>
    </source>
</evidence>
<reference evidence="3" key="1">
    <citation type="submission" date="2016-06" db="UniProtKB">
        <authorList>
            <consortium name="WormBaseParasite"/>
        </authorList>
    </citation>
    <scope>IDENTIFICATION</scope>
</reference>
<evidence type="ECO:0000313" key="1">
    <source>
        <dbReference type="EMBL" id="VDK51132.1"/>
    </source>
</evidence>
<dbReference type="Proteomes" id="UP000271098">
    <property type="component" value="Unassembled WGS sequence"/>
</dbReference>
<evidence type="ECO:0000313" key="3">
    <source>
        <dbReference type="WBParaSite" id="GPUH_0000552501-mRNA-1"/>
    </source>
</evidence>
<keyword evidence="2" id="KW-1185">Reference proteome</keyword>
<gene>
    <name evidence="1" type="ORF">GPUH_LOCUS5519</name>
</gene>
<dbReference type="EMBL" id="UYRT01011822">
    <property type="protein sequence ID" value="VDK51132.1"/>
    <property type="molecule type" value="Genomic_DNA"/>
</dbReference>
<sequence length="68" mass="7893">MLLKRIISVNHVEEYKVPKYREDIDEETRRIWEEGCAPKPILVTENEPDKEEDPLANLKGVAVEVGLF</sequence>
<dbReference type="AlphaFoldDB" id="A0A183D9X7"/>